<dbReference type="InterPro" id="IPR026250">
    <property type="entry name" value="ITPRIP-like"/>
</dbReference>
<feature type="region of interest" description="Disordered" evidence="9">
    <location>
        <begin position="39"/>
        <end position="186"/>
    </location>
</feature>
<dbReference type="PANTHER" id="PTHR10656:SF8">
    <property type="entry name" value="INOSITOL 1,4,5-TRISPHOSPHATE RECEPTOR-INTERACTING PROTEIN"/>
    <property type="match status" value="1"/>
</dbReference>
<evidence type="ECO:0000256" key="9">
    <source>
        <dbReference type="SAM" id="MobiDB-lite"/>
    </source>
</evidence>
<gene>
    <name evidence="11" type="primary">LOC102215358</name>
</gene>
<name>A0A9Y3VJN2_9CICH</name>
<dbReference type="GO" id="GO:0005886">
    <property type="term" value="C:plasma membrane"/>
    <property type="evidence" value="ECO:0007669"/>
    <property type="project" value="UniProtKB-SubCell"/>
</dbReference>
<dbReference type="Proteomes" id="UP000695023">
    <property type="component" value="Unplaced"/>
</dbReference>
<evidence type="ECO:0000256" key="1">
    <source>
        <dbReference type="ARBA" id="ARBA00003856"/>
    </source>
</evidence>
<comment type="subcellular location">
    <subcellularLocation>
        <location evidence="2">Cell membrane</location>
        <topology evidence="2">Single-pass type I membrane protein</topology>
    </subcellularLocation>
    <subcellularLocation>
        <location evidence="3">Nucleus outer membrane</location>
        <topology evidence="3">Single-pass type I membrane protein</topology>
    </subcellularLocation>
</comment>
<accession>A0A9Y3VJN2</accession>
<feature type="compositionally biased region" description="Basic and acidic residues" evidence="9">
    <location>
        <begin position="134"/>
        <end position="143"/>
    </location>
</feature>
<dbReference type="GeneID" id="102215358"/>
<evidence type="ECO:0000256" key="6">
    <source>
        <dbReference type="ARBA" id="ARBA00023054"/>
    </source>
</evidence>
<keyword evidence="11" id="KW-0675">Receptor</keyword>
<dbReference type="PANTHER" id="PTHR10656">
    <property type="entry name" value="CELL FATE DETERMINING PROTEIN MAB21-RELATED"/>
    <property type="match status" value="1"/>
</dbReference>
<dbReference type="GO" id="GO:0005640">
    <property type="term" value="C:nuclear outer membrane"/>
    <property type="evidence" value="ECO:0007669"/>
    <property type="project" value="UniProtKB-SubCell"/>
</dbReference>
<protein>
    <recommendedName>
        <fullName evidence="4">Inositol 1,4,5-trisphosphate receptor-interacting protein</fullName>
    </recommendedName>
</protein>
<keyword evidence="10" id="KW-1185">Reference proteome</keyword>
<dbReference type="AlphaFoldDB" id="A0A9Y3VJN2"/>
<dbReference type="RefSeq" id="XP_005735831.1">
    <property type="nucleotide sequence ID" value="XM_005735774.2"/>
</dbReference>
<sequence length="629" mass="72325">MQETLLRVFVVGLGLLMCPKDDPGVEEWDGIVNKDMQRHEEKLLREEEKLDQEMPPVSEKIHTDKNETEHDRNFHDEQKSDQNVTEKDKLLESEGHGSNHELLRGRSTAKSDPSVPKNDNAEPEAALKTSQDANELKGKDIHTDSSFGDPGKPQGQHARPEKEISSSKGQDTPFKNVKTSENETSEKSIAEWERDYLWYIWNTFSVISMIRFCWKYLNRNSQMTQIAASPVTCAADEVQLPDIGTLNDFYAKYVQESSQKKWRKDEFLEGFANDLLDAMRTICGKNGSMVIEDFQMLSACNIIVPLTPPKPFSFHIQLCNHKGRDISNIPVCGQIKLLEKKKTQDCPCQTSDADEDMVCLLHSDHNENVRTEITEVCDGFLCSKNTPFLSKSLVSRWFQSTIKQAWRLISHKYEFELNIHYIDAPGALVIRFKSGKKITFSMNPVVTFNNDAYFFITPWSSSDADTFWRLSLTSYEDHLLEHLSKRLPENACHIQALEIARFLHKRQTAMTGSSALKDFHFKTALMHLLLTTDPRHWNANCVDSRLRDLLSFIERSLEKKVLKHILIGSSLTEVIELPAELIRAKPVNLFHPLVVHNCMYRNAMTHFQEMLRNAYMMVDDYAKYTERAN</sequence>
<feature type="compositionally biased region" description="Basic and acidic residues" evidence="9">
    <location>
        <begin position="59"/>
        <end position="104"/>
    </location>
</feature>
<proteinExistence type="predicted"/>
<evidence type="ECO:0000313" key="10">
    <source>
        <dbReference type="Proteomes" id="UP000695023"/>
    </source>
</evidence>
<keyword evidence="8" id="KW-0539">Nucleus</keyword>
<keyword evidence="5" id="KW-1003">Cell membrane</keyword>
<organism evidence="10 11">
    <name type="scientific">Pundamilia nyererei</name>
    <dbReference type="NCBI Taxonomy" id="303518"/>
    <lineage>
        <taxon>Eukaryota</taxon>
        <taxon>Metazoa</taxon>
        <taxon>Chordata</taxon>
        <taxon>Craniata</taxon>
        <taxon>Vertebrata</taxon>
        <taxon>Euteleostomi</taxon>
        <taxon>Actinopterygii</taxon>
        <taxon>Neopterygii</taxon>
        <taxon>Teleostei</taxon>
        <taxon>Neoteleostei</taxon>
        <taxon>Acanthomorphata</taxon>
        <taxon>Ovalentaria</taxon>
        <taxon>Cichlomorphae</taxon>
        <taxon>Cichliformes</taxon>
        <taxon>Cichlidae</taxon>
        <taxon>African cichlids</taxon>
        <taxon>Pseudocrenilabrinae</taxon>
        <taxon>Haplochromini</taxon>
        <taxon>Pundamilia</taxon>
    </lineage>
</organism>
<comment type="function">
    <text evidence="1">Enhances Ca(2+)-mediated inhibition of inositol 1,4,5-triphosphate receptor (ITPR) Ca(2+) release.</text>
</comment>
<keyword evidence="7" id="KW-0325">Glycoprotein</keyword>
<evidence type="ECO:0000256" key="8">
    <source>
        <dbReference type="ARBA" id="ARBA00023242"/>
    </source>
</evidence>
<evidence type="ECO:0000313" key="11">
    <source>
        <dbReference type="RefSeq" id="XP_005735831.1"/>
    </source>
</evidence>
<keyword evidence="5" id="KW-0472">Membrane</keyword>
<dbReference type="PRINTS" id="PR02107">
    <property type="entry name" value="INOS145TPRIP"/>
</dbReference>
<evidence type="ECO:0000256" key="2">
    <source>
        <dbReference type="ARBA" id="ARBA00004251"/>
    </source>
</evidence>
<evidence type="ECO:0000256" key="3">
    <source>
        <dbReference type="ARBA" id="ARBA00004494"/>
    </source>
</evidence>
<reference evidence="11" key="1">
    <citation type="submission" date="2025-08" db="UniProtKB">
        <authorList>
            <consortium name="RefSeq"/>
        </authorList>
    </citation>
    <scope>IDENTIFICATION</scope>
</reference>
<dbReference type="SMART" id="SM01265">
    <property type="entry name" value="Mab-21"/>
    <property type="match status" value="1"/>
</dbReference>
<dbReference type="Gene3D" id="1.10.1410.40">
    <property type="match status" value="1"/>
</dbReference>
<feature type="compositionally biased region" description="Basic and acidic residues" evidence="9">
    <location>
        <begin position="39"/>
        <end position="52"/>
    </location>
</feature>
<evidence type="ECO:0000256" key="4">
    <source>
        <dbReference type="ARBA" id="ARBA00019443"/>
    </source>
</evidence>
<evidence type="ECO:0000256" key="5">
    <source>
        <dbReference type="ARBA" id="ARBA00022475"/>
    </source>
</evidence>
<evidence type="ECO:0000256" key="7">
    <source>
        <dbReference type="ARBA" id="ARBA00023180"/>
    </source>
</evidence>
<keyword evidence="6" id="KW-0175">Coiled coil</keyword>
<dbReference type="InterPro" id="IPR024810">
    <property type="entry name" value="MAB21L/cGLR"/>
</dbReference>